<comment type="caution">
    <text evidence="1">The sequence shown here is derived from an EMBL/GenBank/DDBJ whole genome shotgun (WGS) entry which is preliminary data.</text>
</comment>
<evidence type="ECO:0000313" key="2">
    <source>
        <dbReference type="Proteomes" id="UP000622475"/>
    </source>
</evidence>
<organism evidence="1 2">
    <name type="scientific">Mucilaginibacter myungsuensis</name>
    <dbReference type="NCBI Taxonomy" id="649104"/>
    <lineage>
        <taxon>Bacteria</taxon>
        <taxon>Pseudomonadati</taxon>
        <taxon>Bacteroidota</taxon>
        <taxon>Sphingobacteriia</taxon>
        <taxon>Sphingobacteriales</taxon>
        <taxon>Sphingobacteriaceae</taxon>
        <taxon>Mucilaginibacter</taxon>
    </lineage>
</organism>
<protein>
    <submittedName>
        <fullName evidence="1">Uncharacterized protein</fullName>
    </submittedName>
</protein>
<keyword evidence="2" id="KW-1185">Reference proteome</keyword>
<accession>A0A929KW71</accession>
<gene>
    <name evidence="1" type="ORF">IRJ16_08040</name>
</gene>
<name>A0A929KW71_9SPHI</name>
<sequence length="48" mass="5284">MVSIVEPWWAGLCAPPFDYAQGDNVLEAKTNCHPRLCRAADGVLIKLN</sequence>
<proteinExistence type="predicted"/>
<evidence type="ECO:0000313" key="1">
    <source>
        <dbReference type="EMBL" id="MBE9661832.1"/>
    </source>
</evidence>
<dbReference type="RefSeq" id="WP_194111042.1">
    <property type="nucleotide sequence ID" value="NZ_JADFFL010000003.1"/>
</dbReference>
<dbReference type="AlphaFoldDB" id="A0A929KW71"/>
<dbReference type="EMBL" id="JADFFL010000003">
    <property type="protein sequence ID" value="MBE9661832.1"/>
    <property type="molecule type" value="Genomic_DNA"/>
</dbReference>
<reference evidence="1" key="1">
    <citation type="submission" date="2020-10" db="EMBL/GenBank/DDBJ databases">
        <title>Mucilaginibacter mali sp. nov., isolated from rhizosphere soil of apple orchard.</title>
        <authorList>
            <person name="Lee J.-S."/>
            <person name="Kim H.S."/>
            <person name="Kim J.-S."/>
        </authorList>
    </citation>
    <scope>NUCLEOTIDE SEQUENCE</scope>
    <source>
        <strain evidence="1">KCTC 22746</strain>
    </source>
</reference>
<dbReference type="Proteomes" id="UP000622475">
    <property type="component" value="Unassembled WGS sequence"/>
</dbReference>